<name>A0A6J4RM00_9ACTN</name>
<organism evidence="2">
    <name type="scientific">uncultured Solirubrobacteraceae bacterium</name>
    <dbReference type="NCBI Taxonomy" id="1162706"/>
    <lineage>
        <taxon>Bacteria</taxon>
        <taxon>Bacillati</taxon>
        <taxon>Actinomycetota</taxon>
        <taxon>Thermoleophilia</taxon>
        <taxon>Solirubrobacterales</taxon>
        <taxon>Solirubrobacteraceae</taxon>
        <taxon>environmental samples</taxon>
    </lineage>
</organism>
<feature type="compositionally biased region" description="Basic residues" evidence="1">
    <location>
        <begin position="24"/>
        <end position="41"/>
    </location>
</feature>
<feature type="compositionally biased region" description="Basic residues" evidence="1">
    <location>
        <begin position="1"/>
        <end position="15"/>
    </location>
</feature>
<reference evidence="2" key="1">
    <citation type="submission" date="2020-02" db="EMBL/GenBank/DDBJ databases">
        <authorList>
            <person name="Meier V. D."/>
        </authorList>
    </citation>
    <scope>NUCLEOTIDE SEQUENCE</scope>
    <source>
        <strain evidence="2">AVDCRST_MAG69</strain>
    </source>
</reference>
<sequence>GHRQHRRGSRRRHRALGAGPDRARLRRVQHRQERRRPLHRL</sequence>
<feature type="non-terminal residue" evidence="2">
    <location>
        <position position="1"/>
    </location>
</feature>
<dbReference type="EMBL" id="CADCVP010000012">
    <property type="protein sequence ID" value="CAA9471174.1"/>
    <property type="molecule type" value="Genomic_DNA"/>
</dbReference>
<accession>A0A6J4RM00</accession>
<feature type="region of interest" description="Disordered" evidence="1">
    <location>
        <begin position="1"/>
        <end position="41"/>
    </location>
</feature>
<evidence type="ECO:0000313" key="2">
    <source>
        <dbReference type="EMBL" id="CAA9471174.1"/>
    </source>
</evidence>
<proteinExistence type="predicted"/>
<feature type="non-terminal residue" evidence="2">
    <location>
        <position position="41"/>
    </location>
</feature>
<dbReference type="AlphaFoldDB" id="A0A6J4RM00"/>
<evidence type="ECO:0000256" key="1">
    <source>
        <dbReference type="SAM" id="MobiDB-lite"/>
    </source>
</evidence>
<gene>
    <name evidence="2" type="ORF">AVDCRST_MAG69-110</name>
</gene>
<protein>
    <submittedName>
        <fullName evidence="2">Uncharacterized protein</fullName>
    </submittedName>
</protein>